<keyword evidence="7" id="KW-0325">Glycoprotein</keyword>
<feature type="domain" description="Heparinase II N-terminal" evidence="11">
    <location>
        <begin position="66"/>
        <end position="472"/>
    </location>
</feature>
<keyword evidence="8" id="KW-0413">Isomerase</keyword>
<protein>
    <recommendedName>
        <fullName evidence="14">Heparinase II/III-like protein</fullName>
    </recommendedName>
</protein>
<proteinExistence type="predicted"/>
<sequence length="800" mass="90006">MTSTNSPVQRFIRRTFGTALIIGTALTAGAAAPPVNEAPAQANEWGFRPTDGQRSEVNPPAFSWRPQGKDVSYILEVATAPDFSSSHYRVEDLRYNVHCPPQGFPTGTWHWRFAYRTNDGQQSPWSSTRSFSVDADSATQPLPTRAELVSRVPTAHPRIFIRPEQLADLRQRAQTDLKPIFDNLCKQCDAMLAKPPPTAEPPKYPEGMVRNSDEWREIWWGNRVYTMKALDGAATLAFTRLIGGKDEYGQLAKRILMDCAQWDPKGATGYRYNDEAGMPYNSRFARTYSYVYDLLSEDERAQCRDLMRSRGEEMYRHLFPRHLWSPYASHSNRAWHFLGEVGLVFLGEIPEAEEWLWFAMNVYACVYPVWSDADGGWHEGVSYWRSYLDRFTWWADIMKSAMGVNAFAKPYFASVGYYPMYLQPPGTKDGGFGDLVENQTPDKNATLVSIFATQAQNPYWQWYVDAVGGAKPQNNYVGFVRGAMPAVTAKPPFDLPSSRCFRGTGQAMLNSNLFGGQDNVQVVFKSSPFGTQSHGYESNNAFTFNAYGERLLIRTGRRDSYGTDHHKNWMWETKSVNAIAVNGQGQTKHSANGQGEITDFACTPLFDYVAGEAAKAYDGRLNSFKRRILFCKPDAVVIFDTLDAVEPATFDFFLHTIKPMDIRSQQDIRVQNNGAACQVAMLWPTDLAITQSDKFDPPPRPRIKVVEYHLTAQTSQPQRQTEFVTVIRPYRADNDLPGNATLEKTPNGFALSIPVKAATDHGNTAPNTLKVTFNPATDNVQALLLDNTERLIGSFTSENK</sequence>
<dbReference type="Gene3D" id="2.60.40.10">
    <property type="entry name" value="Immunoglobulins"/>
    <property type="match status" value="1"/>
</dbReference>
<dbReference type="InterPro" id="IPR013783">
    <property type="entry name" value="Ig-like_fold"/>
</dbReference>
<dbReference type="RefSeq" id="WP_307261526.1">
    <property type="nucleotide sequence ID" value="NZ_JAUSVL010000001.1"/>
</dbReference>
<organism evidence="12 13">
    <name type="scientific">Oligosphaera ethanolica</name>
    <dbReference type="NCBI Taxonomy" id="760260"/>
    <lineage>
        <taxon>Bacteria</taxon>
        <taxon>Pseudomonadati</taxon>
        <taxon>Lentisphaerota</taxon>
        <taxon>Oligosphaeria</taxon>
        <taxon>Oligosphaerales</taxon>
        <taxon>Oligosphaeraceae</taxon>
        <taxon>Oligosphaera</taxon>
    </lineage>
</organism>
<dbReference type="InterPro" id="IPR012480">
    <property type="entry name" value="Hepar_II_III_C"/>
</dbReference>
<name>A0AAE3VH10_9BACT</name>
<keyword evidence="4 9" id="KW-0732">Signal</keyword>
<dbReference type="EMBL" id="JAUSVL010000001">
    <property type="protein sequence ID" value="MDQ0290106.1"/>
    <property type="molecule type" value="Genomic_DNA"/>
</dbReference>
<feature type="chain" id="PRO_5042057687" description="Heparinase II/III-like protein" evidence="9">
    <location>
        <begin position="31"/>
        <end position="800"/>
    </location>
</feature>
<evidence type="ECO:0000256" key="1">
    <source>
        <dbReference type="ARBA" id="ARBA00004141"/>
    </source>
</evidence>
<dbReference type="Pfam" id="PF16332">
    <property type="entry name" value="DUF4962"/>
    <property type="match status" value="1"/>
</dbReference>
<evidence type="ECO:0000313" key="13">
    <source>
        <dbReference type="Proteomes" id="UP001238163"/>
    </source>
</evidence>
<comment type="subcellular location">
    <subcellularLocation>
        <location evidence="2">Cell envelope</location>
    </subcellularLocation>
    <subcellularLocation>
        <location evidence="1">Membrane</location>
        <topology evidence="1">Multi-pass membrane protein</topology>
    </subcellularLocation>
</comment>
<dbReference type="GO" id="GO:0047757">
    <property type="term" value="F:chondroitin-glucuronate 5-epimerase activity"/>
    <property type="evidence" value="ECO:0007669"/>
    <property type="project" value="TreeGrafter"/>
</dbReference>
<evidence type="ECO:0008006" key="14">
    <source>
        <dbReference type="Google" id="ProtNLM"/>
    </source>
</evidence>
<dbReference type="GO" id="GO:0030313">
    <property type="term" value="C:cell envelope"/>
    <property type="evidence" value="ECO:0007669"/>
    <property type="project" value="UniProtKB-SubCell"/>
</dbReference>
<dbReference type="GO" id="GO:0016020">
    <property type="term" value="C:membrane"/>
    <property type="evidence" value="ECO:0007669"/>
    <property type="project" value="UniProtKB-SubCell"/>
</dbReference>
<dbReference type="InterPro" id="IPR008929">
    <property type="entry name" value="Chondroitin_lyas"/>
</dbReference>
<dbReference type="Proteomes" id="UP001238163">
    <property type="component" value="Unassembled WGS sequence"/>
</dbReference>
<dbReference type="SUPFAM" id="SSF48230">
    <property type="entry name" value="Chondroitin AC/alginate lyase"/>
    <property type="match status" value="1"/>
</dbReference>
<reference evidence="12" key="1">
    <citation type="submission" date="2023-07" db="EMBL/GenBank/DDBJ databases">
        <title>Genomic Encyclopedia of Type Strains, Phase IV (KMG-IV): sequencing the most valuable type-strain genomes for metagenomic binning, comparative biology and taxonomic classification.</title>
        <authorList>
            <person name="Goeker M."/>
        </authorList>
    </citation>
    <scope>NUCLEOTIDE SEQUENCE</scope>
    <source>
        <strain evidence="12">DSM 24202</strain>
    </source>
</reference>
<dbReference type="Gene3D" id="2.70.98.70">
    <property type="match status" value="1"/>
</dbReference>
<dbReference type="PANTHER" id="PTHR15532:SF5">
    <property type="entry name" value="SULFOTRANSFERASE DOMAIN-CONTAINING PROTEIN"/>
    <property type="match status" value="1"/>
</dbReference>
<keyword evidence="13" id="KW-1185">Reference proteome</keyword>
<dbReference type="InterPro" id="IPR032518">
    <property type="entry name" value="HepII_N"/>
</dbReference>
<evidence type="ECO:0000256" key="4">
    <source>
        <dbReference type="ARBA" id="ARBA00022729"/>
    </source>
</evidence>
<evidence type="ECO:0000256" key="3">
    <source>
        <dbReference type="ARBA" id="ARBA00022692"/>
    </source>
</evidence>
<keyword evidence="5" id="KW-1133">Transmembrane helix</keyword>
<evidence type="ECO:0000256" key="9">
    <source>
        <dbReference type="SAM" id="SignalP"/>
    </source>
</evidence>
<accession>A0AAE3VH10</accession>
<dbReference type="AlphaFoldDB" id="A0AAE3VH10"/>
<gene>
    <name evidence="12" type="ORF">J3R75_002213</name>
</gene>
<feature type="domain" description="Heparinase II/III-like C-terminal" evidence="10">
    <location>
        <begin position="499"/>
        <end position="665"/>
    </location>
</feature>
<keyword evidence="3" id="KW-0812">Transmembrane</keyword>
<keyword evidence="6" id="KW-0472">Membrane</keyword>
<evidence type="ECO:0000313" key="12">
    <source>
        <dbReference type="EMBL" id="MDQ0290106.1"/>
    </source>
</evidence>
<evidence type="ECO:0000256" key="5">
    <source>
        <dbReference type="ARBA" id="ARBA00022989"/>
    </source>
</evidence>
<dbReference type="GO" id="GO:0016829">
    <property type="term" value="F:lyase activity"/>
    <property type="evidence" value="ECO:0007669"/>
    <property type="project" value="InterPro"/>
</dbReference>
<comment type="caution">
    <text evidence="12">The sequence shown here is derived from an EMBL/GenBank/DDBJ whole genome shotgun (WGS) entry which is preliminary data.</text>
</comment>
<evidence type="ECO:0000256" key="8">
    <source>
        <dbReference type="ARBA" id="ARBA00023235"/>
    </source>
</evidence>
<evidence type="ECO:0000256" key="7">
    <source>
        <dbReference type="ARBA" id="ARBA00023180"/>
    </source>
</evidence>
<evidence type="ECO:0000256" key="6">
    <source>
        <dbReference type="ARBA" id="ARBA00023136"/>
    </source>
</evidence>
<evidence type="ECO:0000256" key="2">
    <source>
        <dbReference type="ARBA" id="ARBA00004196"/>
    </source>
</evidence>
<feature type="signal peptide" evidence="9">
    <location>
        <begin position="1"/>
        <end position="30"/>
    </location>
</feature>
<dbReference type="Gene3D" id="1.50.10.100">
    <property type="entry name" value="Chondroitin AC/alginate lyase"/>
    <property type="match status" value="1"/>
</dbReference>
<dbReference type="PANTHER" id="PTHR15532">
    <property type="match status" value="1"/>
</dbReference>
<evidence type="ECO:0000259" key="11">
    <source>
        <dbReference type="Pfam" id="PF16332"/>
    </source>
</evidence>
<evidence type="ECO:0000259" key="10">
    <source>
        <dbReference type="Pfam" id="PF07940"/>
    </source>
</evidence>
<dbReference type="InterPro" id="IPR052447">
    <property type="entry name" value="Dermatan-Sulfate_Isomerase"/>
</dbReference>
<dbReference type="Pfam" id="PF07940">
    <property type="entry name" value="Hepar_II_III_C"/>
    <property type="match status" value="1"/>
</dbReference>